<evidence type="ECO:0000313" key="6">
    <source>
        <dbReference type="EMBL" id="GLP96320.1"/>
    </source>
</evidence>
<feature type="domain" description="HTH crp-type" evidence="5">
    <location>
        <begin position="154"/>
        <end position="225"/>
    </location>
</feature>
<dbReference type="PRINTS" id="PR00034">
    <property type="entry name" value="HTHCRP"/>
</dbReference>
<dbReference type="SMART" id="SM00419">
    <property type="entry name" value="HTH_CRP"/>
    <property type="match status" value="1"/>
</dbReference>
<evidence type="ECO:0000259" key="5">
    <source>
        <dbReference type="PROSITE" id="PS51063"/>
    </source>
</evidence>
<dbReference type="CDD" id="cd00038">
    <property type="entry name" value="CAP_ED"/>
    <property type="match status" value="1"/>
</dbReference>
<dbReference type="AlphaFoldDB" id="A0AA37RV62"/>
<dbReference type="SUPFAM" id="SSF46785">
    <property type="entry name" value="Winged helix' DNA-binding domain"/>
    <property type="match status" value="1"/>
</dbReference>
<dbReference type="RefSeq" id="WP_095505243.1">
    <property type="nucleotide sequence ID" value="NZ_BSNC01000004.1"/>
</dbReference>
<evidence type="ECO:0000313" key="7">
    <source>
        <dbReference type="Proteomes" id="UP001161422"/>
    </source>
</evidence>
<dbReference type="GO" id="GO:0003677">
    <property type="term" value="F:DNA binding"/>
    <property type="evidence" value="ECO:0007669"/>
    <property type="project" value="UniProtKB-KW"/>
</dbReference>
<dbReference type="Gene3D" id="1.10.10.10">
    <property type="entry name" value="Winged helix-like DNA-binding domain superfamily/Winged helix DNA-binding domain"/>
    <property type="match status" value="1"/>
</dbReference>
<dbReference type="PROSITE" id="PS00042">
    <property type="entry name" value="HTH_CRP_1"/>
    <property type="match status" value="1"/>
</dbReference>
<dbReference type="InterPro" id="IPR018490">
    <property type="entry name" value="cNMP-bd_dom_sf"/>
</dbReference>
<evidence type="ECO:0000259" key="4">
    <source>
        <dbReference type="PROSITE" id="PS50042"/>
    </source>
</evidence>
<dbReference type="InterPro" id="IPR012318">
    <property type="entry name" value="HTH_CRP"/>
</dbReference>
<name>A0AA37RV62_9GAMM</name>
<dbReference type="Proteomes" id="UP001161422">
    <property type="component" value="Unassembled WGS sequence"/>
</dbReference>
<dbReference type="InterPro" id="IPR000595">
    <property type="entry name" value="cNMP-bd_dom"/>
</dbReference>
<evidence type="ECO:0000256" key="1">
    <source>
        <dbReference type="ARBA" id="ARBA00023015"/>
    </source>
</evidence>
<comment type="caution">
    <text evidence="6">The sequence shown here is derived from an EMBL/GenBank/DDBJ whole genome shotgun (WGS) entry which is preliminary data.</text>
</comment>
<accession>A0AA37RV62</accession>
<keyword evidence="7" id="KW-1185">Reference proteome</keyword>
<evidence type="ECO:0000256" key="3">
    <source>
        <dbReference type="ARBA" id="ARBA00023163"/>
    </source>
</evidence>
<organism evidence="6 7">
    <name type="scientific">Paraferrimonas sedimenticola</name>
    <dbReference type="NCBI Taxonomy" id="375674"/>
    <lineage>
        <taxon>Bacteria</taxon>
        <taxon>Pseudomonadati</taxon>
        <taxon>Pseudomonadota</taxon>
        <taxon>Gammaproteobacteria</taxon>
        <taxon>Alteromonadales</taxon>
        <taxon>Ferrimonadaceae</taxon>
        <taxon>Paraferrimonas</taxon>
    </lineage>
</organism>
<dbReference type="InterPro" id="IPR050397">
    <property type="entry name" value="Env_Response_Regulators"/>
</dbReference>
<dbReference type="InterPro" id="IPR036388">
    <property type="entry name" value="WH-like_DNA-bd_sf"/>
</dbReference>
<feature type="domain" description="Cyclic nucleotide-binding" evidence="4">
    <location>
        <begin position="34"/>
        <end position="92"/>
    </location>
</feature>
<dbReference type="Gene3D" id="2.60.120.10">
    <property type="entry name" value="Jelly Rolls"/>
    <property type="match status" value="1"/>
</dbReference>
<dbReference type="PANTHER" id="PTHR24567">
    <property type="entry name" value="CRP FAMILY TRANSCRIPTIONAL REGULATORY PROTEIN"/>
    <property type="match status" value="1"/>
</dbReference>
<keyword evidence="3" id="KW-0804">Transcription</keyword>
<dbReference type="CDD" id="cd00092">
    <property type="entry name" value="HTH_CRP"/>
    <property type="match status" value="1"/>
</dbReference>
<dbReference type="Pfam" id="PF00027">
    <property type="entry name" value="cNMP_binding"/>
    <property type="match status" value="1"/>
</dbReference>
<dbReference type="PANTHER" id="PTHR24567:SF28">
    <property type="entry name" value="LISTERIOLYSIN REGULATORY PROTEIN"/>
    <property type="match status" value="1"/>
</dbReference>
<reference evidence="6" key="2">
    <citation type="submission" date="2023-01" db="EMBL/GenBank/DDBJ databases">
        <title>Draft genome sequence of Paraferrimonas sedimenticola strain NBRC 101628.</title>
        <authorList>
            <person name="Sun Q."/>
            <person name="Mori K."/>
        </authorList>
    </citation>
    <scope>NUCLEOTIDE SEQUENCE</scope>
    <source>
        <strain evidence="6">NBRC 101628</strain>
    </source>
</reference>
<proteinExistence type="predicted"/>
<keyword evidence="1" id="KW-0805">Transcription regulation</keyword>
<gene>
    <name evidence="6" type="primary">fixK</name>
    <name evidence="6" type="ORF">GCM10007895_16260</name>
</gene>
<dbReference type="GO" id="GO:0003700">
    <property type="term" value="F:DNA-binding transcription factor activity"/>
    <property type="evidence" value="ECO:0007669"/>
    <property type="project" value="InterPro"/>
</dbReference>
<dbReference type="InterPro" id="IPR014710">
    <property type="entry name" value="RmlC-like_jellyroll"/>
</dbReference>
<sequence length="233" mass="26317">MSIDYNKVTIKTSLHHCFGSPNDDIEGLPQFFAELAEGADEVDIKGNTFLFREKDPSDYVYILVSGAVMLERSTSTGSRQVFAFLYTGNLMGLSEQLTYSFSAKSLADATAIRISRSAMQSMFDRYPAVAQKYHKVTGRILALILDQLFIMGQKSAHQRLGHFLLDMIPKLGRGQSQFYLPMSRQDIADYLGMSLETASRGFSRLKRSKLIDIQSNYHITILDEQKLRDFIAD</sequence>
<dbReference type="InterPro" id="IPR018335">
    <property type="entry name" value="Tscrpt_reg_HTH_Crp-type_CS"/>
</dbReference>
<protein>
    <submittedName>
        <fullName evidence="6">Transcriptional regulator</fullName>
    </submittedName>
</protein>
<dbReference type="PROSITE" id="PS50042">
    <property type="entry name" value="CNMP_BINDING_3"/>
    <property type="match status" value="1"/>
</dbReference>
<dbReference type="InterPro" id="IPR036390">
    <property type="entry name" value="WH_DNA-bd_sf"/>
</dbReference>
<dbReference type="Pfam" id="PF13545">
    <property type="entry name" value="HTH_Crp_2"/>
    <property type="match status" value="1"/>
</dbReference>
<dbReference type="SUPFAM" id="SSF51206">
    <property type="entry name" value="cAMP-binding domain-like"/>
    <property type="match status" value="1"/>
</dbReference>
<reference evidence="6" key="1">
    <citation type="journal article" date="2014" name="Int. J. Syst. Evol. Microbiol.">
        <title>Complete genome sequence of Corynebacterium casei LMG S-19264T (=DSM 44701T), isolated from a smear-ripened cheese.</title>
        <authorList>
            <consortium name="US DOE Joint Genome Institute (JGI-PGF)"/>
            <person name="Walter F."/>
            <person name="Albersmeier A."/>
            <person name="Kalinowski J."/>
            <person name="Ruckert C."/>
        </authorList>
    </citation>
    <scope>NUCLEOTIDE SEQUENCE</scope>
    <source>
        <strain evidence="6">NBRC 101628</strain>
    </source>
</reference>
<dbReference type="EMBL" id="BSNC01000004">
    <property type="protein sequence ID" value="GLP96320.1"/>
    <property type="molecule type" value="Genomic_DNA"/>
</dbReference>
<dbReference type="PROSITE" id="PS51063">
    <property type="entry name" value="HTH_CRP_2"/>
    <property type="match status" value="1"/>
</dbReference>
<evidence type="ECO:0000256" key="2">
    <source>
        <dbReference type="ARBA" id="ARBA00023125"/>
    </source>
</evidence>
<keyword evidence="2" id="KW-0238">DNA-binding</keyword>
<dbReference type="GO" id="GO:0005829">
    <property type="term" value="C:cytosol"/>
    <property type="evidence" value="ECO:0007669"/>
    <property type="project" value="TreeGrafter"/>
</dbReference>